<sequence>PTTERSSCVPDESFEKSNLFANECTSLMSNIVCVSQLPGTSQIRYIEAKFALEKDILGRLEPIWFYTDADPNHATKRMDEAGYPLGVNDMHTGTGQTLSAQTEKRVREIYFSHLNKMNCYLIDQNGATLSGKFWRLALLANLQFSEQVYGILSSKTSSHSARHKVVISCYEKRTNLYKASSFASPIVKRSYSLHSCIFEGEIVNCGRSRHAKPDLSKAAVPFVGGSLSDTKVLEPGQQFVTTGGKRELMRRQRCVGDQNNVFVGNTLVCKSIWFCERLTWNPAEFREIQLGSSSSVYDWTVKSHSASNGSSAILRILGTLIWALDTINRVIRFLKFAENHPNLDSRGFRLTADYHDYQELSWSDLFIREDTKSHPPPKKLYSRIQRLKVRKKIHGKMRLF</sequence>
<keyword evidence="2" id="KW-1185">Reference proteome</keyword>
<reference evidence="1" key="1">
    <citation type="journal article" date="2011" name="Genome Biol.">
        <title>The draft genome of the carcinogenic human liver fluke Clonorchis sinensis.</title>
        <authorList>
            <person name="Wang X."/>
            <person name="Chen W."/>
            <person name="Huang Y."/>
            <person name="Sun J."/>
            <person name="Men J."/>
            <person name="Liu H."/>
            <person name="Luo F."/>
            <person name="Guo L."/>
            <person name="Lv X."/>
            <person name="Deng C."/>
            <person name="Zhou C."/>
            <person name="Fan Y."/>
            <person name="Li X."/>
            <person name="Huang L."/>
            <person name="Hu Y."/>
            <person name="Liang C."/>
            <person name="Hu X."/>
            <person name="Xu J."/>
            <person name="Yu X."/>
        </authorList>
    </citation>
    <scope>NUCLEOTIDE SEQUENCE [LARGE SCALE GENOMIC DNA]</scope>
    <source>
        <strain evidence="1">Henan</strain>
    </source>
</reference>
<reference key="2">
    <citation type="submission" date="2011-10" db="EMBL/GenBank/DDBJ databases">
        <title>The genome and transcriptome sequence of Clonorchis sinensis provide insights into the carcinogenic liver fluke.</title>
        <authorList>
            <person name="Wang X."/>
            <person name="Huang Y."/>
            <person name="Chen W."/>
            <person name="Liu H."/>
            <person name="Guo L."/>
            <person name="Chen Y."/>
            <person name="Luo F."/>
            <person name="Zhou W."/>
            <person name="Sun J."/>
            <person name="Mao Q."/>
            <person name="Liang P."/>
            <person name="Zhou C."/>
            <person name="Tian Y."/>
            <person name="Men J."/>
            <person name="Lv X."/>
            <person name="Huang L."/>
            <person name="Zhou J."/>
            <person name="Hu Y."/>
            <person name="Li R."/>
            <person name="Zhang F."/>
            <person name="Lei H."/>
            <person name="Li X."/>
            <person name="Hu X."/>
            <person name="Liang C."/>
            <person name="Xu J."/>
            <person name="Wu Z."/>
            <person name="Yu X."/>
        </authorList>
    </citation>
    <scope>NUCLEOTIDE SEQUENCE</scope>
    <source>
        <strain>Henan</strain>
    </source>
</reference>
<feature type="non-terminal residue" evidence="1">
    <location>
        <position position="1"/>
    </location>
</feature>
<evidence type="ECO:0000313" key="1">
    <source>
        <dbReference type="EMBL" id="GAA51629.1"/>
    </source>
</evidence>
<gene>
    <name evidence="1" type="ORF">CLF_106495</name>
</gene>
<dbReference type="EMBL" id="DF143177">
    <property type="protein sequence ID" value="GAA51629.1"/>
    <property type="molecule type" value="Genomic_DNA"/>
</dbReference>
<organism evidence="1 2">
    <name type="scientific">Clonorchis sinensis</name>
    <name type="common">Chinese liver fluke</name>
    <dbReference type="NCBI Taxonomy" id="79923"/>
    <lineage>
        <taxon>Eukaryota</taxon>
        <taxon>Metazoa</taxon>
        <taxon>Spiralia</taxon>
        <taxon>Lophotrochozoa</taxon>
        <taxon>Platyhelminthes</taxon>
        <taxon>Trematoda</taxon>
        <taxon>Digenea</taxon>
        <taxon>Opisthorchiida</taxon>
        <taxon>Opisthorchiata</taxon>
        <taxon>Opisthorchiidae</taxon>
        <taxon>Clonorchis</taxon>
    </lineage>
</organism>
<dbReference type="Proteomes" id="UP000008909">
    <property type="component" value="Unassembled WGS sequence"/>
</dbReference>
<dbReference type="AlphaFoldDB" id="G7YF96"/>
<evidence type="ECO:0000313" key="2">
    <source>
        <dbReference type="Proteomes" id="UP000008909"/>
    </source>
</evidence>
<name>G7YF96_CLOSI</name>
<protein>
    <submittedName>
        <fullName evidence="1">Uncharacterized protein</fullName>
    </submittedName>
</protein>
<accession>G7YF96</accession>
<proteinExistence type="predicted"/>